<evidence type="ECO:0000256" key="1">
    <source>
        <dbReference type="SAM" id="MobiDB-lite"/>
    </source>
</evidence>
<feature type="transmembrane region" description="Helical" evidence="2">
    <location>
        <begin position="103"/>
        <end position="125"/>
    </location>
</feature>
<feature type="region of interest" description="Disordered" evidence="1">
    <location>
        <begin position="179"/>
        <end position="209"/>
    </location>
</feature>
<name>A0ABP4WEK3_9ACTN</name>
<dbReference type="RefSeq" id="WP_344204126.1">
    <property type="nucleotide sequence ID" value="NZ_BAAAME010000010.1"/>
</dbReference>
<reference evidence="4" key="1">
    <citation type="journal article" date="2019" name="Int. J. Syst. Evol. Microbiol.">
        <title>The Global Catalogue of Microorganisms (GCM) 10K type strain sequencing project: providing services to taxonomists for standard genome sequencing and annotation.</title>
        <authorList>
            <consortium name="The Broad Institute Genomics Platform"/>
            <consortium name="The Broad Institute Genome Sequencing Center for Infectious Disease"/>
            <person name="Wu L."/>
            <person name="Ma J."/>
        </authorList>
    </citation>
    <scope>NUCLEOTIDE SEQUENCE [LARGE SCALE GENOMIC DNA]</scope>
    <source>
        <strain evidence="4">JCM 13518</strain>
    </source>
</reference>
<evidence type="ECO:0008006" key="5">
    <source>
        <dbReference type="Google" id="ProtNLM"/>
    </source>
</evidence>
<evidence type="ECO:0000256" key="2">
    <source>
        <dbReference type="SAM" id="Phobius"/>
    </source>
</evidence>
<feature type="transmembrane region" description="Helical" evidence="2">
    <location>
        <begin position="145"/>
        <end position="166"/>
    </location>
</feature>
<proteinExistence type="predicted"/>
<feature type="transmembrane region" description="Helical" evidence="2">
    <location>
        <begin position="33"/>
        <end position="55"/>
    </location>
</feature>
<keyword evidence="2" id="KW-0472">Membrane</keyword>
<keyword evidence="2" id="KW-1133">Transmembrane helix</keyword>
<keyword evidence="2" id="KW-0812">Transmembrane</keyword>
<dbReference type="EMBL" id="BAAAME010000010">
    <property type="protein sequence ID" value="GAA1753133.1"/>
    <property type="molecule type" value="Genomic_DNA"/>
</dbReference>
<keyword evidence="4" id="KW-1185">Reference proteome</keyword>
<feature type="region of interest" description="Disordered" evidence="1">
    <location>
        <begin position="1"/>
        <end position="24"/>
    </location>
</feature>
<feature type="compositionally biased region" description="Pro residues" evidence="1">
    <location>
        <begin position="1"/>
        <end position="11"/>
    </location>
</feature>
<evidence type="ECO:0000313" key="4">
    <source>
        <dbReference type="Proteomes" id="UP001501057"/>
    </source>
</evidence>
<protein>
    <recommendedName>
        <fullName evidence="5">DUF2637 domain-containing protein</fullName>
    </recommendedName>
</protein>
<sequence length="282" mass="29734">MTSTTPPPPAATAPASDAPTPGSTPRRFGVARALGLAVAAFLGGYLAHLALAESIDIVRDRLFSQYNSLGSADERFRLLSLLAEGFGALAGLVAVIGLAARRWALGVLVLTLVSALCHVGFALQVVDTNFRSGFLEPGRSWGASYGLPFTVVVLALQLLVVLLCLVRGPRPEPVVVAAPPVAAEPPPPAPALDRDEELARDAEDHPHRATPVIADDAAQADETDDVEDDDDVYLVIHGREYGPYPAERVRGFMVEGRIHPGTLVRIGDETKPASDVPAIFGS</sequence>
<feature type="compositionally biased region" description="Low complexity" evidence="1">
    <location>
        <begin position="12"/>
        <end position="24"/>
    </location>
</feature>
<dbReference type="Proteomes" id="UP001501057">
    <property type="component" value="Unassembled WGS sequence"/>
</dbReference>
<feature type="compositionally biased region" description="Basic and acidic residues" evidence="1">
    <location>
        <begin position="197"/>
        <end position="207"/>
    </location>
</feature>
<feature type="transmembrane region" description="Helical" evidence="2">
    <location>
        <begin position="75"/>
        <end position="96"/>
    </location>
</feature>
<gene>
    <name evidence="3" type="ORF">GCM10009710_36030</name>
</gene>
<comment type="caution">
    <text evidence="3">The sequence shown here is derived from an EMBL/GenBank/DDBJ whole genome shotgun (WGS) entry which is preliminary data.</text>
</comment>
<evidence type="ECO:0000313" key="3">
    <source>
        <dbReference type="EMBL" id="GAA1753133.1"/>
    </source>
</evidence>
<accession>A0ABP4WEK3</accession>
<organism evidence="3 4">
    <name type="scientific">Aeromicrobium alkaliterrae</name>
    <dbReference type="NCBI Taxonomy" id="302168"/>
    <lineage>
        <taxon>Bacteria</taxon>
        <taxon>Bacillati</taxon>
        <taxon>Actinomycetota</taxon>
        <taxon>Actinomycetes</taxon>
        <taxon>Propionibacteriales</taxon>
        <taxon>Nocardioidaceae</taxon>
        <taxon>Aeromicrobium</taxon>
    </lineage>
</organism>